<gene>
    <name evidence="2" type="ORF">PGRI_007880</name>
</gene>
<accession>A0A135LXQ4</accession>
<evidence type="ECO:0000256" key="1">
    <source>
        <dbReference type="SAM" id="MobiDB-lite"/>
    </source>
</evidence>
<feature type="compositionally biased region" description="Basic and acidic residues" evidence="1">
    <location>
        <begin position="373"/>
        <end position="384"/>
    </location>
</feature>
<dbReference type="Proteomes" id="UP000070168">
    <property type="component" value="Unassembled WGS sequence"/>
</dbReference>
<dbReference type="OrthoDB" id="4358152at2759"/>
<dbReference type="EMBL" id="LHQR01000014">
    <property type="protein sequence ID" value="KXG53738.1"/>
    <property type="molecule type" value="Genomic_DNA"/>
</dbReference>
<evidence type="ECO:0000313" key="3">
    <source>
        <dbReference type="Proteomes" id="UP000070168"/>
    </source>
</evidence>
<evidence type="ECO:0000313" key="2">
    <source>
        <dbReference type="EMBL" id="KXG53738.1"/>
    </source>
</evidence>
<proteinExistence type="predicted"/>
<dbReference type="RefSeq" id="XP_040652273.1">
    <property type="nucleotide sequence ID" value="XM_040788501.1"/>
</dbReference>
<name>A0A135LXQ4_PENPA</name>
<feature type="compositionally biased region" description="Pro residues" evidence="1">
    <location>
        <begin position="389"/>
        <end position="399"/>
    </location>
</feature>
<dbReference type="STRING" id="5078.A0A135LXQ4"/>
<keyword evidence="3" id="KW-1185">Reference proteome</keyword>
<dbReference type="GeneID" id="63703801"/>
<comment type="caution">
    <text evidence="2">The sequence shown here is derived from an EMBL/GenBank/DDBJ whole genome shotgun (WGS) entry which is preliminary data.</text>
</comment>
<organism evidence="2 3">
    <name type="scientific">Penicillium patulum</name>
    <name type="common">Penicillium griseofulvum</name>
    <dbReference type="NCBI Taxonomy" id="5078"/>
    <lineage>
        <taxon>Eukaryota</taxon>
        <taxon>Fungi</taxon>
        <taxon>Dikarya</taxon>
        <taxon>Ascomycota</taxon>
        <taxon>Pezizomycotina</taxon>
        <taxon>Eurotiomycetes</taxon>
        <taxon>Eurotiomycetidae</taxon>
        <taxon>Eurotiales</taxon>
        <taxon>Aspergillaceae</taxon>
        <taxon>Penicillium</taxon>
    </lineage>
</organism>
<feature type="region of interest" description="Disordered" evidence="1">
    <location>
        <begin position="373"/>
        <end position="399"/>
    </location>
</feature>
<dbReference type="AlphaFoldDB" id="A0A135LXQ4"/>
<sequence length="399" mass="45930">MSSPFQDGLAALPDTIERTSIYTMLENQCDSDSPSLALVQRLPTPLVENDREPFRLLPWFAIEDLLLQLHDLPTLHHLCRASPAVTDYLNHTPGFFPKVVEKLMERWQDRHGLERGYVRDIQGCAWLLSQLRTPLPVVIYQASHLTHRKRPWPRDGTRPHGTPISAYTDETYVLSWIEEQRLTLALLKPYMFSTLRRVICEKGIVKSDPPLAVGNGWCPHTFNHLQEGNLIDFWGPFAHGWAESLDMEQLRTVVAWFDADKPLHGMPLKGPDEFITCCPEVITFEPTRKELRSKDPFHQRSIEGCFWAQSCTDAPQSGVEEAGLRGEFRKFGVSFWHNHRMISLGLMLPRIRSHNDRKDLAFRWTSLLEPKDEEKLKDKGEKSVRRPKPISPPQPGHRA</sequence>
<protein>
    <submittedName>
        <fullName evidence="2">Uncharacterized protein</fullName>
    </submittedName>
</protein>
<reference evidence="2 3" key="1">
    <citation type="journal article" date="2016" name="BMC Genomics">
        <title>Genome sequencing and secondary metabolism of the postharvest pathogen Penicillium griseofulvum.</title>
        <authorList>
            <person name="Banani H."/>
            <person name="Marcet-Houben M."/>
            <person name="Ballester A.R."/>
            <person name="Abbruscato P."/>
            <person name="Gonzalez-Candelas L."/>
            <person name="Gabaldon T."/>
            <person name="Spadaro D."/>
        </authorList>
    </citation>
    <scope>NUCLEOTIDE SEQUENCE [LARGE SCALE GENOMIC DNA]</scope>
    <source>
        <strain evidence="2 3">PG3</strain>
    </source>
</reference>